<dbReference type="Pfam" id="PF01709">
    <property type="entry name" value="Transcrip_reg"/>
    <property type="match status" value="1"/>
</dbReference>
<evidence type="ECO:0000313" key="10">
    <source>
        <dbReference type="Proteomes" id="UP000317648"/>
    </source>
</evidence>
<dbReference type="RefSeq" id="WP_145053434.1">
    <property type="nucleotide sequence ID" value="NZ_CP036433.1"/>
</dbReference>
<sequence>MAGHSHWANISHKKAMVDNKRGKLWSKLSKAIIVAAKTGGGDLDTNVRLRTAINDAKAVSMPKDNIERAYKKGTGELEGGNMEEVIYEGYGPGGVAIMCEALTDNRNRTAPEMRKIFEVHGGNLGSTNCVAWMFDRKALFFISTEKTTETKLTELALESGADDVLRDGDQFQLTCNPEAYSDVLSALENAGIEPDSKELTRIPKETVDLDVPLARSVLKLMDLLDDHDDVQSVSANFNIPDEAMAELEG</sequence>
<evidence type="ECO:0000259" key="7">
    <source>
        <dbReference type="Pfam" id="PF01709"/>
    </source>
</evidence>
<dbReference type="NCBIfam" id="NF001030">
    <property type="entry name" value="PRK00110.1"/>
    <property type="match status" value="1"/>
</dbReference>
<dbReference type="GO" id="GO:0003677">
    <property type="term" value="F:DNA binding"/>
    <property type="evidence" value="ECO:0007669"/>
    <property type="project" value="UniProtKB-UniRule"/>
</dbReference>
<comment type="subcellular location">
    <subcellularLocation>
        <location evidence="6">Cytoplasm</location>
    </subcellularLocation>
</comment>
<dbReference type="InterPro" id="IPR029072">
    <property type="entry name" value="YebC-like"/>
</dbReference>
<keyword evidence="2 6" id="KW-0963">Cytoplasm</keyword>
<dbReference type="AlphaFoldDB" id="A0A518DSE1"/>
<dbReference type="InterPro" id="IPR017856">
    <property type="entry name" value="Integrase-like_N"/>
</dbReference>
<organism evidence="9 10">
    <name type="scientific">Lignipirellula cremea</name>
    <dbReference type="NCBI Taxonomy" id="2528010"/>
    <lineage>
        <taxon>Bacteria</taxon>
        <taxon>Pseudomonadati</taxon>
        <taxon>Planctomycetota</taxon>
        <taxon>Planctomycetia</taxon>
        <taxon>Pirellulales</taxon>
        <taxon>Pirellulaceae</taxon>
        <taxon>Lignipirellula</taxon>
    </lineage>
</organism>
<evidence type="ECO:0000256" key="3">
    <source>
        <dbReference type="ARBA" id="ARBA00023015"/>
    </source>
</evidence>
<dbReference type="EMBL" id="CP036433">
    <property type="protein sequence ID" value="QDU94755.1"/>
    <property type="molecule type" value="Genomic_DNA"/>
</dbReference>
<dbReference type="PANTHER" id="PTHR12532">
    <property type="entry name" value="TRANSLATIONAL ACTIVATOR OF CYTOCHROME C OXIDASE 1"/>
    <property type="match status" value="1"/>
</dbReference>
<evidence type="ECO:0000256" key="1">
    <source>
        <dbReference type="ARBA" id="ARBA00008724"/>
    </source>
</evidence>
<evidence type="ECO:0000256" key="5">
    <source>
        <dbReference type="ARBA" id="ARBA00023163"/>
    </source>
</evidence>
<dbReference type="NCBIfam" id="TIGR01033">
    <property type="entry name" value="YebC/PmpR family DNA-binding transcriptional regulator"/>
    <property type="match status" value="1"/>
</dbReference>
<evidence type="ECO:0000259" key="8">
    <source>
        <dbReference type="Pfam" id="PF20772"/>
    </source>
</evidence>
<dbReference type="NCBIfam" id="NF009044">
    <property type="entry name" value="PRK12378.1"/>
    <property type="match status" value="1"/>
</dbReference>
<dbReference type="InterPro" id="IPR026564">
    <property type="entry name" value="Transcrip_reg_TACO1-like_dom3"/>
</dbReference>
<feature type="domain" description="TACO1/YebC-like second and third" evidence="7">
    <location>
        <begin position="82"/>
        <end position="237"/>
    </location>
</feature>
<dbReference type="InterPro" id="IPR049083">
    <property type="entry name" value="TACO1_YebC_N"/>
</dbReference>
<keyword evidence="5 6" id="KW-0804">Transcription</keyword>
<keyword evidence="3 6" id="KW-0805">Transcription regulation</keyword>
<dbReference type="GO" id="GO:0006355">
    <property type="term" value="P:regulation of DNA-templated transcription"/>
    <property type="evidence" value="ECO:0007669"/>
    <property type="project" value="UniProtKB-UniRule"/>
</dbReference>
<gene>
    <name evidence="9" type="ORF">Pla8534_25620</name>
</gene>
<dbReference type="Gene3D" id="1.10.10.200">
    <property type="match status" value="1"/>
</dbReference>
<dbReference type="FunFam" id="1.10.10.200:FF:000002">
    <property type="entry name" value="Probable transcriptional regulatory protein CLM62_37755"/>
    <property type="match status" value="1"/>
</dbReference>
<dbReference type="Gene3D" id="3.30.70.980">
    <property type="match status" value="2"/>
</dbReference>
<evidence type="ECO:0000313" key="9">
    <source>
        <dbReference type="EMBL" id="QDU94755.1"/>
    </source>
</evidence>
<keyword evidence="10" id="KW-1185">Reference proteome</keyword>
<evidence type="ECO:0000256" key="2">
    <source>
        <dbReference type="ARBA" id="ARBA00022490"/>
    </source>
</evidence>
<evidence type="ECO:0000256" key="4">
    <source>
        <dbReference type="ARBA" id="ARBA00023125"/>
    </source>
</evidence>
<reference evidence="9 10" key="1">
    <citation type="submission" date="2019-02" db="EMBL/GenBank/DDBJ databases">
        <title>Deep-cultivation of Planctomycetes and their phenomic and genomic characterization uncovers novel biology.</title>
        <authorList>
            <person name="Wiegand S."/>
            <person name="Jogler M."/>
            <person name="Boedeker C."/>
            <person name="Pinto D."/>
            <person name="Vollmers J."/>
            <person name="Rivas-Marin E."/>
            <person name="Kohn T."/>
            <person name="Peeters S.H."/>
            <person name="Heuer A."/>
            <person name="Rast P."/>
            <person name="Oberbeckmann S."/>
            <person name="Bunk B."/>
            <person name="Jeske O."/>
            <person name="Meyerdierks A."/>
            <person name="Storesund J.E."/>
            <person name="Kallscheuer N."/>
            <person name="Luecker S."/>
            <person name="Lage O.M."/>
            <person name="Pohl T."/>
            <person name="Merkel B.J."/>
            <person name="Hornburger P."/>
            <person name="Mueller R.-W."/>
            <person name="Bruemmer F."/>
            <person name="Labrenz M."/>
            <person name="Spormann A.M."/>
            <person name="Op den Camp H."/>
            <person name="Overmann J."/>
            <person name="Amann R."/>
            <person name="Jetten M.S.M."/>
            <person name="Mascher T."/>
            <person name="Medema M.H."/>
            <person name="Devos D.P."/>
            <person name="Kaster A.-K."/>
            <person name="Ovreas L."/>
            <person name="Rohde M."/>
            <person name="Galperin M.Y."/>
            <person name="Jogler C."/>
        </authorList>
    </citation>
    <scope>NUCLEOTIDE SEQUENCE [LARGE SCALE GENOMIC DNA]</scope>
    <source>
        <strain evidence="9 10">Pla85_3_4</strain>
    </source>
</reference>
<dbReference type="PANTHER" id="PTHR12532:SF6">
    <property type="entry name" value="TRANSCRIPTIONAL REGULATORY PROTEIN YEBC-RELATED"/>
    <property type="match status" value="1"/>
</dbReference>
<dbReference type="SUPFAM" id="SSF75625">
    <property type="entry name" value="YebC-like"/>
    <property type="match status" value="1"/>
</dbReference>
<proteinExistence type="inferred from homology"/>
<dbReference type="GO" id="GO:0005829">
    <property type="term" value="C:cytosol"/>
    <property type="evidence" value="ECO:0007669"/>
    <property type="project" value="TreeGrafter"/>
</dbReference>
<name>A0A518DSE1_9BACT</name>
<dbReference type="KEGG" id="lcre:Pla8534_25620"/>
<dbReference type="HAMAP" id="MF_00693">
    <property type="entry name" value="Transcrip_reg_TACO1"/>
    <property type="match status" value="1"/>
</dbReference>
<protein>
    <recommendedName>
        <fullName evidence="6">Probable transcriptional regulatory protein Pla8534_25620</fullName>
    </recommendedName>
</protein>
<dbReference type="InterPro" id="IPR002876">
    <property type="entry name" value="Transcrip_reg_TACO1-like"/>
</dbReference>
<dbReference type="Proteomes" id="UP000317648">
    <property type="component" value="Chromosome"/>
</dbReference>
<comment type="similarity">
    <text evidence="1 6">Belongs to the TACO1 family.</text>
</comment>
<dbReference type="InterPro" id="IPR048300">
    <property type="entry name" value="TACO1_YebC-like_2nd/3rd_dom"/>
</dbReference>
<dbReference type="OrthoDB" id="9781053at2"/>
<dbReference type="Pfam" id="PF20772">
    <property type="entry name" value="TACO1_YebC_N"/>
    <property type="match status" value="1"/>
</dbReference>
<evidence type="ECO:0000256" key="6">
    <source>
        <dbReference type="HAMAP-Rule" id="MF_00693"/>
    </source>
</evidence>
<accession>A0A518DSE1</accession>
<feature type="domain" description="TACO1/YebC-like N-terminal" evidence="8">
    <location>
        <begin position="5"/>
        <end position="76"/>
    </location>
</feature>
<keyword evidence="4 6" id="KW-0238">DNA-binding</keyword>